<organism evidence="7 8">
    <name type="scientific">Gemmata massiliana</name>
    <dbReference type="NCBI Taxonomy" id="1210884"/>
    <lineage>
        <taxon>Bacteria</taxon>
        <taxon>Pseudomonadati</taxon>
        <taxon>Planctomycetota</taxon>
        <taxon>Planctomycetia</taxon>
        <taxon>Gemmatales</taxon>
        <taxon>Gemmataceae</taxon>
        <taxon>Gemmata</taxon>
    </lineage>
</organism>
<dbReference type="InterPro" id="IPR013780">
    <property type="entry name" value="Glyco_hydro_b"/>
</dbReference>
<dbReference type="Pfam" id="PF02922">
    <property type="entry name" value="CBM_48"/>
    <property type="match status" value="1"/>
</dbReference>
<dbReference type="SUPFAM" id="SSF51011">
    <property type="entry name" value="Glycosyl hydrolase domain"/>
    <property type="match status" value="1"/>
</dbReference>
<evidence type="ECO:0000313" key="7">
    <source>
        <dbReference type="EMBL" id="VTR98178.1"/>
    </source>
</evidence>
<gene>
    <name evidence="7" type="ORF">SOIL9_03610</name>
</gene>
<dbReference type="GO" id="GO:0005980">
    <property type="term" value="P:glycogen catabolic process"/>
    <property type="evidence" value="ECO:0007669"/>
    <property type="project" value="InterPro"/>
</dbReference>
<feature type="compositionally biased region" description="Basic and acidic residues" evidence="5">
    <location>
        <begin position="465"/>
        <end position="477"/>
    </location>
</feature>
<dbReference type="Gene3D" id="2.60.40.10">
    <property type="entry name" value="Immunoglobulins"/>
    <property type="match status" value="1"/>
</dbReference>
<keyword evidence="8" id="KW-1185">Reference proteome</keyword>
<dbReference type="AlphaFoldDB" id="A0A6P2DAE4"/>
<dbReference type="InterPro" id="IPR013783">
    <property type="entry name" value="Ig-like_fold"/>
</dbReference>
<comment type="similarity">
    <text evidence="1">Belongs to the glycosyl hydrolase 13 family.</text>
</comment>
<evidence type="ECO:0000256" key="5">
    <source>
        <dbReference type="SAM" id="MobiDB-lite"/>
    </source>
</evidence>
<feature type="domain" description="Glycosyl hydrolase family 13 catalytic" evidence="6">
    <location>
        <begin position="155"/>
        <end position="567"/>
    </location>
</feature>
<name>A0A6P2DAE4_9BACT</name>
<dbReference type="Gene3D" id="2.60.40.1180">
    <property type="entry name" value="Golgi alpha-mannosidase II"/>
    <property type="match status" value="1"/>
</dbReference>
<dbReference type="Pfam" id="PF00128">
    <property type="entry name" value="Alpha-amylase"/>
    <property type="match status" value="1"/>
</dbReference>
<evidence type="ECO:0000256" key="4">
    <source>
        <dbReference type="ARBA" id="ARBA00023295"/>
    </source>
</evidence>
<dbReference type="PANTHER" id="PTHR43002">
    <property type="entry name" value="GLYCOGEN DEBRANCHING ENZYME"/>
    <property type="match status" value="1"/>
</dbReference>
<dbReference type="KEGG" id="gms:SOIL9_03610"/>
<dbReference type="SUPFAM" id="SSF51445">
    <property type="entry name" value="(Trans)glycosidases"/>
    <property type="match status" value="1"/>
</dbReference>
<reference evidence="7 8" key="1">
    <citation type="submission" date="2019-05" db="EMBL/GenBank/DDBJ databases">
        <authorList>
            <consortium name="Science for Life Laboratories"/>
        </authorList>
    </citation>
    <scope>NUCLEOTIDE SEQUENCE [LARGE SCALE GENOMIC DNA]</scope>
    <source>
        <strain evidence="7">Soil9</strain>
    </source>
</reference>
<protein>
    <recommendedName>
        <fullName evidence="6">Glycosyl hydrolase family 13 catalytic domain-containing protein</fullName>
    </recommendedName>
</protein>
<dbReference type="GO" id="GO:0004135">
    <property type="term" value="F:amylo-alpha-1,6-glucosidase activity"/>
    <property type="evidence" value="ECO:0007669"/>
    <property type="project" value="InterPro"/>
</dbReference>
<dbReference type="FunFam" id="3.20.20.80:FF:000054">
    <property type="entry name" value="Glycogen debranching enzyme"/>
    <property type="match status" value="1"/>
</dbReference>
<dbReference type="InterPro" id="IPR017853">
    <property type="entry name" value="GH"/>
</dbReference>
<evidence type="ECO:0000256" key="3">
    <source>
        <dbReference type="ARBA" id="ARBA00022946"/>
    </source>
</evidence>
<dbReference type="CDD" id="cd11326">
    <property type="entry name" value="AmyAc_Glg_debranch"/>
    <property type="match status" value="1"/>
</dbReference>
<dbReference type="GO" id="GO:0019156">
    <property type="term" value="F:isoamylase activity"/>
    <property type="evidence" value="ECO:0007669"/>
    <property type="project" value="UniProtKB-ARBA"/>
</dbReference>
<proteinExistence type="inferred from homology"/>
<dbReference type="CDD" id="cd02856">
    <property type="entry name" value="E_set_GDE_Isoamylase_N"/>
    <property type="match status" value="1"/>
</dbReference>
<evidence type="ECO:0000259" key="6">
    <source>
        <dbReference type="SMART" id="SM00642"/>
    </source>
</evidence>
<accession>A0A6P2DAE4</accession>
<dbReference type="SUPFAM" id="SSF81296">
    <property type="entry name" value="E set domains"/>
    <property type="match status" value="1"/>
</dbReference>
<dbReference type="Pfam" id="PF21156">
    <property type="entry name" value="ISOA1-3_C"/>
    <property type="match status" value="1"/>
</dbReference>
<dbReference type="EMBL" id="LR593886">
    <property type="protein sequence ID" value="VTR98178.1"/>
    <property type="molecule type" value="Genomic_DNA"/>
</dbReference>
<evidence type="ECO:0000256" key="1">
    <source>
        <dbReference type="ARBA" id="ARBA00008061"/>
    </source>
</evidence>
<dbReference type="Proteomes" id="UP000464178">
    <property type="component" value="Chromosome"/>
</dbReference>
<keyword evidence="2" id="KW-0378">Hydrolase</keyword>
<dbReference type="InterPro" id="IPR048650">
    <property type="entry name" value="ISOA1-3-like_C"/>
</dbReference>
<keyword evidence="3" id="KW-0809">Transit peptide</keyword>
<dbReference type="InterPro" id="IPR004193">
    <property type="entry name" value="Glyco_hydro_13_N"/>
</dbReference>
<dbReference type="InterPro" id="IPR006047">
    <property type="entry name" value="GH13_cat_dom"/>
</dbReference>
<dbReference type="RefSeq" id="WP_162671516.1">
    <property type="nucleotide sequence ID" value="NZ_LR593886.1"/>
</dbReference>
<evidence type="ECO:0000256" key="2">
    <source>
        <dbReference type="ARBA" id="ARBA00022801"/>
    </source>
</evidence>
<dbReference type="SMART" id="SM00642">
    <property type="entry name" value="Aamy"/>
    <property type="match status" value="1"/>
</dbReference>
<sequence length="769" mass="86267">MTPPFRTSRGRPLPLGPSLTPDGANFALLCRHGQRVTLVILPVGGGNTPLAEFPLEARKNRTGDHWHIRVHDLPEAFCYGWRVDGPHGPRTRFDPSRLLLDPSAVMLSDNAEWAGTCETDPQRTSRRSLYRRGTRYNWEDDTPPLTEYEDSLIYEVHVRGFTCDPSSGVADRGTFRGLVEKIPYLKWLGVTAVELMPVFEWDECDCPFVNPETGEKLTNFWGYNPVAFAAPKAGFAASARQFGQTHEFRDMVKAMHAAGIEVILDVVFNHTGEGNDAGRTYSFRGLDNELYYLMDDQGKYLNYSGCGNTVNCNHPIVRDLIMTCLRYWVGDMHVDGFRFDLASILGRDRRGNVMVEPPVIESITEDGVLADTKLIAEPWDAGGLYQVGRFPFGRRWSEWNGKYRDDVRQFWKGDYGMTAALADRICGSADLYQWSGRLPRHSVNFVTAHDGFTLNDLVSYNEKHNEANGEQGRDGENHNNSWNCGTEGETTDPSVLALRERQAKNMMTTLMISQGVPMLLAGDEFLRTQKGNNNAWCQDNEISWVNWALAEKNKDFLRFVRELIHLRKRHPALRRRRFFVGEFMRGEPAREVRGFPATTPPPVAGEPGKAVHGGDVFPSAGPVRPGDSGLPPGADTSAVAEFARAGRELGAAVLPALADIHWHGTEPYQPDWGHSSRTLVFALDGRFTGREHDPDYHIDNDFYVAMNAWSEPLKFRIPPAPTRRRWRRMIDTALPSPDDIIPTENGPVVPEGSVYTVAAFTTLVLISEA</sequence>
<keyword evidence="4" id="KW-0326">Glycosidase</keyword>
<dbReference type="Gene3D" id="3.20.20.80">
    <property type="entry name" value="Glycosidases"/>
    <property type="match status" value="1"/>
</dbReference>
<feature type="region of interest" description="Disordered" evidence="5">
    <location>
        <begin position="465"/>
        <end position="491"/>
    </location>
</feature>
<dbReference type="InterPro" id="IPR044505">
    <property type="entry name" value="GlgX_Isoamylase_N_E_set"/>
</dbReference>
<dbReference type="InterPro" id="IPR011837">
    <property type="entry name" value="Glycogen_debranch_GlgX"/>
</dbReference>
<dbReference type="NCBIfam" id="TIGR02100">
    <property type="entry name" value="glgX_debranch"/>
    <property type="match status" value="1"/>
</dbReference>
<evidence type="ECO:0000313" key="8">
    <source>
        <dbReference type="Proteomes" id="UP000464178"/>
    </source>
</evidence>
<dbReference type="InterPro" id="IPR014756">
    <property type="entry name" value="Ig_E-set"/>
</dbReference>